<evidence type="ECO:0000313" key="2">
    <source>
        <dbReference type="EMBL" id="CAD9096859.1"/>
    </source>
</evidence>
<reference evidence="2" key="1">
    <citation type="submission" date="2021-01" db="EMBL/GenBank/DDBJ databases">
        <authorList>
            <person name="Corre E."/>
            <person name="Pelletier E."/>
            <person name="Niang G."/>
            <person name="Scheremetjew M."/>
            <person name="Finn R."/>
            <person name="Kale V."/>
            <person name="Holt S."/>
            <person name="Cochrane G."/>
            <person name="Meng A."/>
            <person name="Brown T."/>
            <person name="Cohen L."/>
        </authorList>
    </citation>
    <scope>NUCLEOTIDE SEQUENCE</scope>
    <source>
        <strain evidence="2">OF101</strain>
    </source>
</reference>
<sequence length="486" mass="50609">MREELLRNSPPLPNAPPRSTMPCVAKCVGAASLLALCASAAGLDDSACHLQHSAAWSERAAANSSMGSFSLSAAGRAYATMATDLVQVLDVARAAGVLQDPGVLQDSPPASVELPEVKWWHLILTKYTCALAYLQPKAITAGAVSALMLHGMIFKGGCQGRDAVRECARLISKIVEQIPLGLSSLAFEKAQCEEANVVANWDAVKAQGGPTTSESATEARRAFCVVNSREFAAGAGAITADSLNTWQVCDPANYPLKSGTGVLFCTISLGQTAVSAAMAFKDVFRFFGDTAASGFCLSPGKSDFIGRTSASKCSYDFMQGVKMGFSFASTALQTPDKCNDQATTDTFSGLRCAAGWTQLAAQLSRSLKTVLYELSECRELDREFGDAPLGLTPGVVRSIQSATGGGEDAGKDAPEEEVEAGDGDSATKEGEAEAGGEAAPQEEVKAGDGDSTPKEEDDEAGDDAPQAEVKEAGDALKEEDDGEGPQ</sequence>
<dbReference type="AlphaFoldDB" id="A0A7S1PQV7"/>
<feature type="compositionally biased region" description="Basic and acidic residues" evidence="1">
    <location>
        <begin position="442"/>
        <end position="454"/>
    </location>
</feature>
<feature type="compositionally biased region" description="Acidic residues" evidence="1">
    <location>
        <begin position="477"/>
        <end position="486"/>
    </location>
</feature>
<protein>
    <submittedName>
        <fullName evidence="2">Uncharacterized protein</fullName>
    </submittedName>
</protein>
<gene>
    <name evidence="2" type="ORF">ACAT0790_LOCUS5469</name>
</gene>
<name>A0A7S1PQV7_ALECA</name>
<accession>A0A7S1PQV7</accession>
<proteinExistence type="predicted"/>
<feature type="region of interest" description="Disordered" evidence="1">
    <location>
        <begin position="398"/>
        <end position="486"/>
    </location>
</feature>
<evidence type="ECO:0000256" key="1">
    <source>
        <dbReference type="SAM" id="MobiDB-lite"/>
    </source>
</evidence>
<dbReference type="EMBL" id="HBGE01009001">
    <property type="protein sequence ID" value="CAD9096859.1"/>
    <property type="molecule type" value="Transcribed_RNA"/>
</dbReference>
<organism evidence="2">
    <name type="scientific">Alexandrium catenella</name>
    <name type="common">Red tide dinoflagellate</name>
    <name type="synonym">Gonyaulax catenella</name>
    <dbReference type="NCBI Taxonomy" id="2925"/>
    <lineage>
        <taxon>Eukaryota</taxon>
        <taxon>Sar</taxon>
        <taxon>Alveolata</taxon>
        <taxon>Dinophyceae</taxon>
        <taxon>Gonyaulacales</taxon>
        <taxon>Pyrocystaceae</taxon>
        <taxon>Alexandrium</taxon>
    </lineage>
</organism>